<feature type="transmembrane region" description="Helical" evidence="5">
    <location>
        <begin position="89"/>
        <end position="113"/>
    </location>
</feature>
<keyword evidence="4 5" id="KW-0472">Membrane</keyword>
<sequence>MRLTADYPQIWFLGFLIVAIAVGRIWPHGPEWQAMAGIVLAAAGLAMISMATLRMRIGRTTLDPYGKPEHLVTSGVFAISRNPIYLGNALLIAGTCLAFAAPLAALILVPAFVTVINRRFIPREEANLRSAFPQEFPAYAMRVRRWI</sequence>
<dbReference type="GO" id="GO:0012505">
    <property type="term" value="C:endomembrane system"/>
    <property type="evidence" value="ECO:0007669"/>
    <property type="project" value="UniProtKB-SubCell"/>
</dbReference>
<dbReference type="RefSeq" id="WP_200688827.1">
    <property type="nucleotide sequence ID" value="NZ_JAEPRQ010000009.1"/>
</dbReference>
<dbReference type="Gene3D" id="1.20.120.1630">
    <property type="match status" value="1"/>
</dbReference>
<evidence type="ECO:0000313" key="6">
    <source>
        <dbReference type="EMBL" id="MBK4217746.1"/>
    </source>
</evidence>
<protein>
    <submittedName>
        <fullName evidence="6">Isoprenylcysteine carboxylmethyltransferase family protein</fullName>
    </submittedName>
</protein>
<dbReference type="Pfam" id="PF04191">
    <property type="entry name" value="PEMT"/>
    <property type="match status" value="1"/>
</dbReference>
<feature type="transmembrane region" description="Helical" evidence="5">
    <location>
        <begin position="32"/>
        <end position="53"/>
    </location>
</feature>
<keyword evidence="2 5" id="KW-0812">Transmembrane</keyword>
<keyword evidence="3 5" id="KW-1133">Transmembrane helix</keyword>
<reference evidence="6" key="1">
    <citation type="submission" date="2021-01" db="EMBL/GenBank/DDBJ databases">
        <title>Paracoccus amoyensis sp. nov., isolated from the surface seawater along the coast of Xiamen Island, China.</title>
        <authorList>
            <person name="Lyu L."/>
        </authorList>
    </citation>
    <scope>NUCLEOTIDE SEQUENCE</scope>
    <source>
        <strain evidence="6">MJ17</strain>
    </source>
</reference>
<evidence type="ECO:0000256" key="5">
    <source>
        <dbReference type="SAM" id="Phobius"/>
    </source>
</evidence>
<comment type="caution">
    <text evidence="6">The sequence shown here is derived from an EMBL/GenBank/DDBJ whole genome shotgun (WGS) entry which is preliminary data.</text>
</comment>
<gene>
    <name evidence="6" type="ORF">JJJ17_17575</name>
</gene>
<name>A0A934SF51_9RHOB</name>
<dbReference type="Proteomes" id="UP000640485">
    <property type="component" value="Unassembled WGS sequence"/>
</dbReference>
<evidence type="ECO:0000256" key="2">
    <source>
        <dbReference type="ARBA" id="ARBA00022692"/>
    </source>
</evidence>
<dbReference type="PANTHER" id="PTHR12714">
    <property type="entry name" value="PROTEIN-S ISOPRENYLCYSTEINE O-METHYLTRANSFERASE"/>
    <property type="match status" value="1"/>
</dbReference>
<dbReference type="AlphaFoldDB" id="A0A934SF51"/>
<evidence type="ECO:0000313" key="7">
    <source>
        <dbReference type="Proteomes" id="UP000640485"/>
    </source>
</evidence>
<accession>A0A934SF51</accession>
<dbReference type="PANTHER" id="PTHR12714:SF9">
    <property type="entry name" value="PROTEIN-S-ISOPRENYLCYSTEINE O-METHYLTRANSFERASE"/>
    <property type="match status" value="1"/>
</dbReference>
<keyword evidence="7" id="KW-1185">Reference proteome</keyword>
<feature type="transmembrane region" description="Helical" evidence="5">
    <location>
        <begin position="7"/>
        <end position="26"/>
    </location>
</feature>
<evidence type="ECO:0000256" key="4">
    <source>
        <dbReference type="ARBA" id="ARBA00023136"/>
    </source>
</evidence>
<comment type="subcellular location">
    <subcellularLocation>
        <location evidence="1">Endomembrane system</location>
        <topology evidence="1">Multi-pass membrane protein</topology>
    </subcellularLocation>
</comment>
<evidence type="ECO:0000256" key="3">
    <source>
        <dbReference type="ARBA" id="ARBA00022989"/>
    </source>
</evidence>
<evidence type="ECO:0000256" key="1">
    <source>
        <dbReference type="ARBA" id="ARBA00004127"/>
    </source>
</evidence>
<dbReference type="EMBL" id="JAEPRQ010000009">
    <property type="protein sequence ID" value="MBK4217746.1"/>
    <property type="molecule type" value="Genomic_DNA"/>
</dbReference>
<dbReference type="GO" id="GO:0016740">
    <property type="term" value="F:transferase activity"/>
    <property type="evidence" value="ECO:0007669"/>
    <property type="project" value="UniProtKB-ARBA"/>
</dbReference>
<dbReference type="InterPro" id="IPR007318">
    <property type="entry name" value="Phopholipid_MeTrfase"/>
</dbReference>
<proteinExistence type="predicted"/>
<organism evidence="6 7">
    <name type="scientific">Paracoccus caeni</name>
    <dbReference type="NCBI Taxonomy" id="657651"/>
    <lineage>
        <taxon>Bacteria</taxon>
        <taxon>Pseudomonadati</taxon>
        <taxon>Pseudomonadota</taxon>
        <taxon>Alphaproteobacteria</taxon>
        <taxon>Rhodobacterales</taxon>
        <taxon>Paracoccaceae</taxon>
        <taxon>Paracoccus</taxon>
    </lineage>
</organism>